<feature type="compositionally biased region" description="Low complexity" evidence="1">
    <location>
        <begin position="49"/>
        <end position="67"/>
    </location>
</feature>
<accession>A0A478FQM0</accession>
<dbReference type="EMBL" id="BIMN01000001">
    <property type="protein sequence ID" value="GCE63397.1"/>
    <property type="molecule type" value="Genomic_DNA"/>
</dbReference>
<name>A0A478FQM0_9MOLU</name>
<comment type="caution">
    <text evidence="2">The sequence shown here is derived from an EMBL/GenBank/DDBJ whole genome shotgun (WGS) entry which is preliminary data.</text>
</comment>
<protein>
    <submittedName>
        <fullName evidence="2">Uncharacterized protein</fullName>
    </submittedName>
</protein>
<feature type="region of interest" description="Disordered" evidence="1">
    <location>
        <begin position="47"/>
        <end position="81"/>
    </location>
</feature>
<evidence type="ECO:0000313" key="2">
    <source>
        <dbReference type="EMBL" id="GCE63397.1"/>
    </source>
</evidence>
<dbReference type="AlphaFoldDB" id="A0A478FQM0"/>
<feature type="compositionally biased region" description="Polar residues" evidence="1">
    <location>
        <begin position="68"/>
        <end position="81"/>
    </location>
</feature>
<evidence type="ECO:0000313" key="3">
    <source>
        <dbReference type="Proteomes" id="UP000324831"/>
    </source>
</evidence>
<reference evidence="2 3" key="1">
    <citation type="submission" date="2019-01" db="EMBL/GenBank/DDBJ databases">
        <title>Draft genome sequences of Candidatus Mycoplasma haemohominis SWG34-3 identified from a patient with pyrexia, anemia and liver dysfunction.</title>
        <authorList>
            <person name="Sekizuka T."/>
            <person name="Hattori N."/>
            <person name="Katano H."/>
            <person name="Takuma T."/>
            <person name="Ito T."/>
            <person name="Arai N."/>
            <person name="Yanai R."/>
            <person name="Ishii S."/>
            <person name="Miura Y."/>
            <person name="Tokunaga T."/>
            <person name="Watanabe H."/>
            <person name="Nomura N."/>
            <person name="Eguchi J."/>
            <person name="Arai T."/>
            <person name="Hasegawa H."/>
            <person name="Nakamaki T."/>
            <person name="Wakita T."/>
            <person name="Niki Y."/>
            <person name="Kuroda M."/>
        </authorList>
    </citation>
    <scope>NUCLEOTIDE SEQUENCE [LARGE SCALE GENOMIC DNA]</scope>
    <source>
        <strain evidence="2">SWG34-3</strain>
    </source>
</reference>
<evidence type="ECO:0000256" key="1">
    <source>
        <dbReference type="SAM" id="MobiDB-lite"/>
    </source>
</evidence>
<gene>
    <name evidence="2" type="ORF">MHSWG343_03930</name>
</gene>
<organism evidence="2 3">
    <name type="scientific">Candidatus Mycoplasma haematohominis</name>
    <dbReference type="NCBI Taxonomy" id="1494318"/>
    <lineage>
        <taxon>Bacteria</taxon>
        <taxon>Bacillati</taxon>
        <taxon>Mycoplasmatota</taxon>
        <taxon>Mollicutes</taxon>
        <taxon>Mycoplasmataceae</taxon>
        <taxon>Mycoplasma</taxon>
    </lineage>
</organism>
<sequence length="389" mass="43141">MSIFSTIAKAVTATGVISGAAGVGSKIYLKNGHGFGTMDVVSNSLAPASENENTSEQSNPNQSESQTATNPSTSNQETFGSKLQSSRFTLVDNSTSDDVILNIIMERMDPTKDKLTYNNKQRFQENPKVDFLTKTFSSSVGGVSYSLTVLQKPNQSVVEPWKKACIEALKKPYVDDSTGTKVNYNELARLREWCTIPTIEDVLKRHKLTPLSTDVSQTKDDETWKEVIAGGWFKKDGDTKYWDKQSFITSTQLSDLVGTDGISEKSSIDSSKIDIFKNRCKDVLAKPFVRTNFYLTKEFIDGIADSDSPKPTVDEFQEAALFCVKPFKASEYITLSLQGQVSSTLVTQTNDYCYISDTNDRDTWTTNNPLGGKSFWCAVKSLYVPKTSR</sequence>
<proteinExistence type="predicted"/>
<dbReference type="Proteomes" id="UP000324831">
    <property type="component" value="Unassembled WGS sequence"/>
</dbReference>